<keyword evidence="2" id="KW-0472">Membrane</keyword>
<dbReference type="Proteomes" id="UP001523234">
    <property type="component" value="Unassembled WGS sequence"/>
</dbReference>
<sequence length="68" mass="7647">MNTQNAAKEENQAASRLNKFRDGQRHMPKTAAEYIGNAMTQLLLVLTLGAGLIYILFDKLTSKKEHKN</sequence>
<feature type="transmembrane region" description="Helical" evidence="2">
    <location>
        <begin position="34"/>
        <end position="57"/>
    </location>
</feature>
<reference evidence="3 4" key="1">
    <citation type="submission" date="2022-06" db="EMBL/GenBank/DDBJ databases">
        <title>Fructobacillus taiwanensis sp. nov., isolated from the honeybee.</title>
        <authorList>
            <person name="Chen Y.-S."/>
            <person name="Wang L.-T."/>
            <person name="Lee Y.-S."/>
            <person name="Chang Y.-C."/>
            <person name="Wu H.-C."/>
            <person name="Liao C.-Y."/>
            <person name="Chen W.-H."/>
            <person name="Deng J.-N."/>
            <person name="Wang Y.-H."/>
        </authorList>
    </citation>
    <scope>NUCLEOTIDE SEQUENCE [LARGE SCALE GENOMIC DNA]</scope>
    <source>
        <strain evidence="3 4">W13</strain>
    </source>
</reference>
<evidence type="ECO:0000256" key="2">
    <source>
        <dbReference type="SAM" id="Phobius"/>
    </source>
</evidence>
<evidence type="ECO:0000313" key="4">
    <source>
        <dbReference type="Proteomes" id="UP001523234"/>
    </source>
</evidence>
<feature type="region of interest" description="Disordered" evidence="1">
    <location>
        <begin position="1"/>
        <end position="23"/>
    </location>
</feature>
<name>A0ABT0ZNP8_9LACO</name>
<protein>
    <submittedName>
        <fullName evidence="3">Uncharacterized protein</fullName>
    </submittedName>
</protein>
<gene>
    <name evidence="3" type="ORF">NFX39_00765</name>
</gene>
<keyword evidence="2" id="KW-0812">Transmembrane</keyword>
<evidence type="ECO:0000256" key="1">
    <source>
        <dbReference type="SAM" id="MobiDB-lite"/>
    </source>
</evidence>
<proteinExistence type="predicted"/>
<dbReference type="RefSeq" id="WP_252442074.1">
    <property type="nucleotide sequence ID" value="NZ_JAMWYK010000001.1"/>
</dbReference>
<keyword evidence="4" id="KW-1185">Reference proteome</keyword>
<keyword evidence="2" id="KW-1133">Transmembrane helix</keyword>
<evidence type="ECO:0000313" key="3">
    <source>
        <dbReference type="EMBL" id="MCO0831626.1"/>
    </source>
</evidence>
<organism evidence="3 4">
    <name type="scientific">Fructobacillus apis</name>
    <dbReference type="NCBI Taxonomy" id="2935017"/>
    <lineage>
        <taxon>Bacteria</taxon>
        <taxon>Bacillati</taxon>
        <taxon>Bacillota</taxon>
        <taxon>Bacilli</taxon>
        <taxon>Lactobacillales</taxon>
        <taxon>Lactobacillaceae</taxon>
        <taxon>Fructobacillus</taxon>
    </lineage>
</organism>
<dbReference type="EMBL" id="JAMWYK010000001">
    <property type="protein sequence ID" value="MCO0831626.1"/>
    <property type="molecule type" value="Genomic_DNA"/>
</dbReference>
<accession>A0ABT0ZNP8</accession>
<comment type="caution">
    <text evidence="3">The sequence shown here is derived from an EMBL/GenBank/DDBJ whole genome shotgun (WGS) entry which is preliminary data.</text>
</comment>